<dbReference type="GO" id="GO:0008270">
    <property type="term" value="F:zinc ion binding"/>
    <property type="evidence" value="ECO:0007669"/>
    <property type="project" value="UniProtKB-KW"/>
</dbReference>
<keyword evidence="1" id="KW-0863">Zinc-finger</keyword>
<accession>A0A922LGI2</accession>
<dbReference type="CTD" id="75576357"/>
<dbReference type="KEGG" id="shx:MS3_00000419"/>
<proteinExistence type="predicted"/>
<reference evidence="3" key="3">
    <citation type="submission" date="2021-06" db="EMBL/GenBank/DDBJ databases">
        <title>Chromosome-level genome assembly for S. haematobium.</title>
        <authorList>
            <person name="Stroehlein A.J."/>
        </authorList>
    </citation>
    <scope>NUCLEOTIDE SEQUENCE</scope>
</reference>
<evidence type="ECO:0000256" key="1">
    <source>
        <dbReference type="PROSITE-ProRule" id="PRU00325"/>
    </source>
</evidence>
<feature type="domain" description="SWIM-type" evidence="2">
    <location>
        <begin position="20"/>
        <end position="52"/>
    </location>
</feature>
<evidence type="ECO:0000313" key="4">
    <source>
        <dbReference type="Proteomes" id="UP000471633"/>
    </source>
</evidence>
<organism evidence="3 4">
    <name type="scientific">Schistosoma haematobium</name>
    <name type="common">Blood fluke</name>
    <dbReference type="NCBI Taxonomy" id="6185"/>
    <lineage>
        <taxon>Eukaryota</taxon>
        <taxon>Metazoa</taxon>
        <taxon>Spiralia</taxon>
        <taxon>Lophotrochozoa</taxon>
        <taxon>Platyhelminthes</taxon>
        <taxon>Trematoda</taxon>
        <taxon>Digenea</taxon>
        <taxon>Strigeidida</taxon>
        <taxon>Schistosomatoidea</taxon>
        <taxon>Schistosomatidae</taxon>
        <taxon>Schistosoma</taxon>
    </lineage>
</organism>
<keyword evidence="4" id="KW-1185">Reference proteome</keyword>
<reference evidence="3" key="2">
    <citation type="journal article" date="2019" name="Gigascience">
        <title>High-quality Schistosoma haematobium genome achieved by single-molecule and long-range sequencing.</title>
        <authorList>
            <person name="Stroehlein A.J."/>
            <person name="Korhonen P.K."/>
            <person name="Chong T.M."/>
            <person name="Lim Y.L."/>
            <person name="Chan K.G."/>
            <person name="Webster B."/>
            <person name="Rollinson D."/>
            <person name="Brindley P.J."/>
            <person name="Gasser R.B."/>
            <person name="Young N.D."/>
        </authorList>
    </citation>
    <scope>NUCLEOTIDE SEQUENCE</scope>
</reference>
<dbReference type="AlphaFoldDB" id="A0A922LGI2"/>
<protein>
    <recommendedName>
        <fullName evidence="2">SWIM-type domain-containing protein</fullName>
    </recommendedName>
</protein>
<reference evidence="3" key="1">
    <citation type="journal article" date="2012" name="Nat. Genet.">
        <title>Whole-genome sequence of Schistosoma haematobium.</title>
        <authorList>
            <person name="Young N.D."/>
            <person name="Jex A.R."/>
            <person name="Li B."/>
            <person name="Liu S."/>
            <person name="Yang L."/>
            <person name="Xiong Z."/>
            <person name="Li Y."/>
            <person name="Cantacessi C."/>
            <person name="Hall R.S."/>
            <person name="Xu X."/>
            <person name="Chen F."/>
            <person name="Wu X."/>
            <person name="Zerlotini A."/>
            <person name="Oliveira G."/>
            <person name="Hofmann A."/>
            <person name="Zhang G."/>
            <person name="Fang X."/>
            <person name="Kang Y."/>
            <person name="Campbell B.E."/>
            <person name="Loukas A."/>
            <person name="Ranganathan S."/>
            <person name="Rollinson D."/>
            <person name="Rinaldi G."/>
            <person name="Brindley P.J."/>
            <person name="Yang H."/>
            <person name="Wang J."/>
            <person name="Wang J."/>
            <person name="Gasser R.B."/>
        </authorList>
    </citation>
    <scope>NUCLEOTIDE SEQUENCE</scope>
</reference>
<evidence type="ECO:0000259" key="2">
    <source>
        <dbReference type="PROSITE" id="PS50966"/>
    </source>
</evidence>
<dbReference type="GeneID" id="75576357"/>
<dbReference type="EMBL" id="AMPZ03000005">
    <property type="protein sequence ID" value="KAH9582964.1"/>
    <property type="molecule type" value="Genomic_DNA"/>
</dbReference>
<dbReference type="InterPro" id="IPR007527">
    <property type="entry name" value="Znf_SWIM"/>
</dbReference>
<comment type="caution">
    <text evidence="3">The sequence shown here is derived from an EMBL/GenBank/DDBJ whole genome shotgun (WGS) entry which is preliminary data.</text>
</comment>
<dbReference type="Proteomes" id="UP000471633">
    <property type="component" value="Unassembled WGS sequence"/>
</dbReference>
<evidence type="ECO:0000313" key="3">
    <source>
        <dbReference type="EMBL" id="KAH9582964.1"/>
    </source>
</evidence>
<gene>
    <name evidence="3" type="ORF">MS3_00000419</name>
</gene>
<dbReference type="PROSITE" id="PS50966">
    <property type="entry name" value="ZF_SWIM"/>
    <property type="match status" value="1"/>
</dbReference>
<keyword evidence="1" id="KW-0862">Zinc</keyword>
<reference evidence="3" key="4">
    <citation type="journal article" date="2022" name="PLoS Pathog.">
        <title>Chromosome-level genome of Schistosoma haematobium underpins genome-wide explorations of molecular variation.</title>
        <authorList>
            <person name="Stroehlein A.J."/>
            <person name="Korhonen P.K."/>
            <person name="Lee V.V."/>
            <person name="Ralph S.A."/>
            <person name="Mentink-Kane M."/>
            <person name="You H."/>
            <person name="McManus D.P."/>
            <person name="Tchuente L.T."/>
            <person name="Stothard J.R."/>
            <person name="Kaur P."/>
            <person name="Dudchenko O."/>
            <person name="Aiden E.L."/>
            <person name="Yang B."/>
            <person name="Yang H."/>
            <person name="Emery A.M."/>
            <person name="Webster B.L."/>
            <person name="Brindley P.J."/>
            <person name="Rollinson D."/>
            <person name="Chang B.C.H."/>
            <person name="Gasser R.B."/>
            <person name="Young N.D."/>
        </authorList>
    </citation>
    <scope>NUCLEOTIDE SEQUENCE</scope>
</reference>
<name>A0A922LGI2_SCHHA</name>
<sequence>MRHGFIEGEYIRCYDKGMMYVIDTSRARCACERFSDNMLPCGHILYAHPKDLIRGDLFRHSCQWTRKYIMDLVLRALDNMSISTGSDDLLEKFTNNCHSIHALSEPLASKLILSCLEALKDICAHVKSSIGVNDEATLSEPIVNTDHNYAS</sequence>
<keyword evidence="1" id="KW-0479">Metal-binding</keyword>
<dbReference type="RefSeq" id="XP_051066375.1">
    <property type="nucleotide sequence ID" value="XM_051208190.1"/>
</dbReference>